<dbReference type="Gene3D" id="2.40.10.10">
    <property type="entry name" value="Trypsin-like serine proteases"/>
    <property type="match status" value="1"/>
</dbReference>
<evidence type="ECO:0000259" key="1">
    <source>
        <dbReference type="PROSITE" id="PS51208"/>
    </source>
</evidence>
<name>A0A5A7N4S1_9PROT</name>
<feature type="domain" description="Autotransporter" evidence="1">
    <location>
        <begin position="665"/>
        <end position="942"/>
    </location>
</feature>
<dbReference type="RefSeq" id="WP_150006851.1">
    <property type="nucleotide sequence ID" value="NZ_BKCN01000003.1"/>
</dbReference>
<dbReference type="InterPro" id="IPR009003">
    <property type="entry name" value="Peptidase_S1_PA"/>
</dbReference>
<dbReference type="SUPFAM" id="SSF50494">
    <property type="entry name" value="Trypsin-like serine proteases"/>
    <property type="match status" value="1"/>
</dbReference>
<dbReference type="Gene3D" id="2.40.128.130">
    <property type="entry name" value="Autotransporter beta-domain"/>
    <property type="match status" value="1"/>
</dbReference>
<reference evidence="2 3" key="1">
    <citation type="submission" date="2019-09" db="EMBL/GenBank/DDBJ databases">
        <title>NBRP : Genome information of microbial organism related human and environment.</title>
        <authorList>
            <person name="Hattori M."/>
            <person name="Oshima K."/>
            <person name="Inaba H."/>
            <person name="Suda W."/>
            <person name="Sakamoto M."/>
            <person name="Iino T."/>
            <person name="Kitahara M."/>
            <person name="Oshida Y."/>
            <person name="Iida T."/>
            <person name="Kudo T."/>
            <person name="Itoh T."/>
            <person name="Ohkuma M."/>
        </authorList>
    </citation>
    <scope>NUCLEOTIDE SEQUENCE [LARGE SCALE GENOMIC DNA]</scope>
    <source>
        <strain evidence="2 3">Q-1</strain>
    </source>
</reference>
<evidence type="ECO:0000313" key="3">
    <source>
        <dbReference type="Proteomes" id="UP000324996"/>
    </source>
</evidence>
<protein>
    <recommendedName>
        <fullName evidence="1">Autotransporter domain-containing protein</fullName>
    </recommendedName>
</protein>
<gene>
    <name evidence="2" type="ORF">JCM17846_09330</name>
</gene>
<keyword evidence="3" id="KW-1185">Reference proteome</keyword>
<proteinExistence type="predicted"/>
<comment type="caution">
    <text evidence="2">The sequence shown here is derived from an EMBL/GenBank/DDBJ whole genome shotgun (WGS) entry which is preliminary data.</text>
</comment>
<accession>A0A5A7N4S1</accession>
<organism evidence="2 3">
    <name type="scientific">Iodidimonas nitroreducens</name>
    <dbReference type="NCBI Taxonomy" id="1236968"/>
    <lineage>
        <taxon>Bacteria</taxon>
        <taxon>Pseudomonadati</taxon>
        <taxon>Pseudomonadota</taxon>
        <taxon>Alphaproteobacteria</taxon>
        <taxon>Iodidimonadales</taxon>
        <taxon>Iodidimonadaceae</taxon>
        <taxon>Iodidimonas</taxon>
    </lineage>
</organism>
<dbReference type="InterPro" id="IPR043504">
    <property type="entry name" value="Peptidase_S1_PA_chymotrypsin"/>
</dbReference>
<sequence>MTSAPELGTEVTFVGFGTTGTGSVESSFFDFRRRAATNTLDFIGGFNGALLPDSLLFTDFDDPANPGLFDFFATPDTTSLEGTTGSGDSGGALFVRGENGELLLAGITSGGLNIFSDDINQFGDVAFFTNIAEMQDFIAATNPLIETRAAAGDGDWLDPTRWTNGFVPTNFDPLRDAGDPTLIASFFEVTLDAPGTTSLSNAAIEIDTLSLSGEVALSVEAAQLDVVDFISVSGGRLDIAGANLLSGSLFISGGAVSIDADSVYSDASRFIDAGLVMSGGTLDIAGQFSTDFLDLRGGSLTIAEGGLVTDFAGSLLSGGTMAVDGTLSSQNFFLDGASLTIGATGIIADQGTVSTMGSGSLLVNGQFQTGALGLMGGTLGGNGTIIAPLGVAQSGGVLSPGNSVGTLTIIGDLFQDSGATTRIEIDETGAIDLISVQEFAPGQGGNVVLDGTILVETAAGANLGRGDRLNFVEADGSIENRSNVLGSVTGLNGNSSVLRFRNSLDASGNAAGITVFALPFAPQATSVQQRDVARALDGISTGTSIESEGLSDVVKRLDRLGTNGQLQASLQSLNPTQTFLFDRYSFQLSRILANTLSQRAGTIRTGRHGGIDGTMGNAASSLRLAANDEAGAMIAAAAQNAEASTTNASANQAAHGSSPRSSSLGVPDDIGLFFSADLINSDSQMVEGEFDNTALSFTMGIDKRIGRNALIGVAGTFTNFSTDELNGHDSSATAGGFSTYGSIFHGPFYASGYTGVQFYDLESTRPVTTDVTAFAQGDGAARQFMGGFDLGASYGDGPVRFGPMVRLRHSSLDIDELQEVGTGATDTIIDDRKARETVLGIGGEISLDVVGQNHTTSAFSRITWQRRIGGKGQFLTDAAFVGDRRADFTVTGTEIDSDYATYALGINSLIGRNTSIQIAFESDIDRDDVDEYQLSFGIKIGF</sequence>
<dbReference type="SUPFAM" id="SSF103515">
    <property type="entry name" value="Autotransporter"/>
    <property type="match status" value="1"/>
</dbReference>
<dbReference type="EMBL" id="BKCN01000003">
    <property type="protein sequence ID" value="GER03251.1"/>
    <property type="molecule type" value="Genomic_DNA"/>
</dbReference>
<dbReference type="PROSITE" id="PS51208">
    <property type="entry name" value="AUTOTRANSPORTER"/>
    <property type="match status" value="1"/>
</dbReference>
<dbReference type="AlphaFoldDB" id="A0A5A7N4S1"/>
<dbReference type="SMART" id="SM00869">
    <property type="entry name" value="Autotransporter"/>
    <property type="match status" value="1"/>
</dbReference>
<dbReference type="InterPro" id="IPR005546">
    <property type="entry name" value="Autotransporte_beta"/>
</dbReference>
<dbReference type="Pfam" id="PF03797">
    <property type="entry name" value="Autotransporter"/>
    <property type="match status" value="1"/>
</dbReference>
<dbReference type="InterPro" id="IPR036709">
    <property type="entry name" value="Autotransporte_beta_dom_sf"/>
</dbReference>
<evidence type="ECO:0000313" key="2">
    <source>
        <dbReference type="EMBL" id="GER03251.1"/>
    </source>
</evidence>
<dbReference type="Proteomes" id="UP000324996">
    <property type="component" value="Unassembled WGS sequence"/>
</dbReference>